<evidence type="ECO:0000313" key="3">
    <source>
        <dbReference type="Proteomes" id="UP000267536"/>
    </source>
</evidence>
<name>A0A3N4GWR1_9ACTN</name>
<sequence>MEGAADHAHLVTDWESATRLRNRLAELRGVGRVTVGGGGLTGIETAAELAEAGHRVTLVTADEIASNLSVRGRERTRRALDALGVVCHEHTRVERIGATAVTLVHATGEMQVGEIEVNGLPGFTVAVSDDPGVILWLDVVDGLIRHVFVMRNPAKMAAVRTVREISRH</sequence>
<reference evidence="2 3" key="1">
    <citation type="submission" date="2018-11" db="EMBL/GenBank/DDBJ databases">
        <title>Draft genome sequence of Gordonia sp. RS15-1S isolated from rice stems.</title>
        <authorList>
            <person name="Muangham S."/>
        </authorList>
    </citation>
    <scope>NUCLEOTIDE SEQUENCE [LARGE SCALE GENOMIC DNA]</scope>
    <source>
        <strain evidence="2 3">RS15-1S</strain>
    </source>
</reference>
<dbReference type="GO" id="GO:0016491">
    <property type="term" value="F:oxidoreductase activity"/>
    <property type="evidence" value="ECO:0007669"/>
    <property type="project" value="InterPro"/>
</dbReference>
<feature type="domain" description="FAD/NAD(P)-binding" evidence="1">
    <location>
        <begin position="2"/>
        <end position="104"/>
    </location>
</feature>
<keyword evidence="3" id="KW-1185">Reference proteome</keyword>
<comment type="caution">
    <text evidence="2">The sequence shown here is derived from an EMBL/GenBank/DDBJ whole genome shotgun (WGS) entry which is preliminary data.</text>
</comment>
<protein>
    <recommendedName>
        <fullName evidence="1">FAD/NAD(P)-binding domain-containing protein</fullName>
    </recommendedName>
</protein>
<dbReference type="OrthoDB" id="3211555at2"/>
<dbReference type="SUPFAM" id="SSF51905">
    <property type="entry name" value="FAD/NAD(P)-binding domain"/>
    <property type="match status" value="1"/>
</dbReference>
<organism evidence="2 3">
    <name type="scientific">Gordonia oryzae</name>
    <dbReference type="NCBI Taxonomy" id="2487349"/>
    <lineage>
        <taxon>Bacteria</taxon>
        <taxon>Bacillati</taxon>
        <taxon>Actinomycetota</taxon>
        <taxon>Actinomycetes</taxon>
        <taxon>Mycobacteriales</taxon>
        <taxon>Gordoniaceae</taxon>
        <taxon>Gordonia</taxon>
    </lineage>
</organism>
<evidence type="ECO:0000313" key="2">
    <source>
        <dbReference type="EMBL" id="RPA63521.1"/>
    </source>
</evidence>
<gene>
    <name evidence="2" type="ORF">EF294_08490</name>
</gene>
<dbReference type="AlphaFoldDB" id="A0A3N4GWR1"/>
<dbReference type="EMBL" id="RKMH01000005">
    <property type="protein sequence ID" value="RPA63521.1"/>
    <property type="molecule type" value="Genomic_DNA"/>
</dbReference>
<dbReference type="InterPro" id="IPR036188">
    <property type="entry name" value="FAD/NAD-bd_sf"/>
</dbReference>
<evidence type="ECO:0000259" key="1">
    <source>
        <dbReference type="Pfam" id="PF07992"/>
    </source>
</evidence>
<accession>A0A3N4GWR1</accession>
<dbReference type="Pfam" id="PF07992">
    <property type="entry name" value="Pyr_redox_2"/>
    <property type="match status" value="1"/>
</dbReference>
<dbReference type="Gene3D" id="3.50.50.60">
    <property type="entry name" value="FAD/NAD(P)-binding domain"/>
    <property type="match status" value="1"/>
</dbReference>
<proteinExistence type="predicted"/>
<dbReference type="Proteomes" id="UP000267536">
    <property type="component" value="Unassembled WGS sequence"/>
</dbReference>
<dbReference type="InterPro" id="IPR023753">
    <property type="entry name" value="FAD/NAD-binding_dom"/>
</dbReference>